<dbReference type="OrthoDB" id="2087544at2"/>
<dbReference type="RefSeq" id="WP_109731559.1">
    <property type="nucleotide sequence ID" value="NZ_BAAACK010000011.1"/>
</dbReference>
<sequence>MARQRKSLDNQIHALEEQINKLQDKLDVLMQQKEELENKKREEELGELYNFMKANELSIEDLYGLIGQNEGQEDLQTA</sequence>
<reference evidence="2 3" key="1">
    <citation type="submission" date="2018-05" db="EMBL/GenBank/DDBJ databases">
        <title>The Hungate 1000. A catalogue of reference genomes from the rumen microbiome.</title>
        <authorList>
            <person name="Kelly W."/>
        </authorList>
    </citation>
    <scope>NUCLEOTIDE SEQUENCE [LARGE SCALE GENOMIC DNA]</scope>
    <source>
        <strain evidence="2 3">NLAE-zl-C242</strain>
    </source>
</reference>
<protein>
    <submittedName>
        <fullName evidence="2">Uncharacterized protein</fullName>
    </submittedName>
</protein>
<dbReference type="EMBL" id="QGDL01000007">
    <property type="protein sequence ID" value="PWJ29024.1"/>
    <property type="molecule type" value="Genomic_DNA"/>
</dbReference>
<evidence type="ECO:0000256" key="1">
    <source>
        <dbReference type="SAM" id="Coils"/>
    </source>
</evidence>
<name>A0A2Y9BE25_9FIRM</name>
<keyword evidence="1" id="KW-0175">Coiled coil</keyword>
<evidence type="ECO:0000313" key="3">
    <source>
        <dbReference type="Proteomes" id="UP000245845"/>
    </source>
</evidence>
<comment type="caution">
    <text evidence="2">The sequence shown here is derived from an EMBL/GenBank/DDBJ whole genome shotgun (WGS) entry which is preliminary data.</text>
</comment>
<gene>
    <name evidence="2" type="ORF">A8806_107173</name>
</gene>
<organism evidence="2 3">
    <name type="scientific">Faecalicatena orotica</name>
    <dbReference type="NCBI Taxonomy" id="1544"/>
    <lineage>
        <taxon>Bacteria</taxon>
        <taxon>Bacillati</taxon>
        <taxon>Bacillota</taxon>
        <taxon>Clostridia</taxon>
        <taxon>Lachnospirales</taxon>
        <taxon>Lachnospiraceae</taxon>
        <taxon>Faecalicatena</taxon>
    </lineage>
</organism>
<accession>A0A2Y9BE25</accession>
<proteinExistence type="predicted"/>
<dbReference type="AlphaFoldDB" id="A0A2Y9BE25"/>
<feature type="coiled-coil region" evidence="1">
    <location>
        <begin position="5"/>
        <end position="46"/>
    </location>
</feature>
<evidence type="ECO:0000313" key="2">
    <source>
        <dbReference type="EMBL" id="PWJ29024.1"/>
    </source>
</evidence>
<dbReference type="Proteomes" id="UP000245845">
    <property type="component" value="Unassembled WGS sequence"/>
</dbReference>
<keyword evidence="3" id="KW-1185">Reference proteome</keyword>